<dbReference type="PANTHER" id="PTHR12652:SF50">
    <property type="entry name" value="PEROXIN 11"/>
    <property type="match status" value="1"/>
</dbReference>
<evidence type="ECO:0000256" key="1">
    <source>
        <dbReference type="ARBA" id="ARBA00022593"/>
    </source>
</evidence>
<dbReference type="KEGG" id="bdr:105229945"/>
<evidence type="ECO:0000256" key="3">
    <source>
        <dbReference type="ARBA" id="ARBA00023140"/>
    </source>
</evidence>
<comment type="subcellular location">
    <subcellularLocation>
        <location evidence="4">Peroxisome membrane</location>
    </subcellularLocation>
</comment>
<reference evidence="5" key="1">
    <citation type="journal article" date="2014" name="BMC Genomics">
        <title>Characterizing the developmental transcriptome of the oriental fruit fly, Bactrocera dorsalis (Diptera: Tephritidae) through comparative genomic analysis with Drosophila melanogaster utilizing modENCODE datasets.</title>
        <authorList>
            <person name="Geib S.M."/>
            <person name="Calla B."/>
            <person name="Hall B."/>
            <person name="Hou S."/>
            <person name="Manoukis N.C."/>
        </authorList>
    </citation>
    <scope>NUCLEOTIDE SEQUENCE</scope>
    <source>
        <strain evidence="5">Punador</strain>
    </source>
</reference>
<dbReference type="InterPro" id="IPR008733">
    <property type="entry name" value="PEX11"/>
</dbReference>
<proteinExistence type="predicted"/>
<dbReference type="AlphaFoldDB" id="A0A034WG78"/>
<dbReference type="GO" id="GO:0016559">
    <property type="term" value="P:peroxisome fission"/>
    <property type="evidence" value="ECO:0007669"/>
    <property type="project" value="InterPro"/>
</dbReference>
<organism evidence="5">
    <name type="scientific">Bactrocera dorsalis</name>
    <name type="common">Oriental fruit fly</name>
    <name type="synonym">Dacus dorsalis</name>
    <dbReference type="NCBI Taxonomy" id="27457"/>
    <lineage>
        <taxon>Eukaryota</taxon>
        <taxon>Metazoa</taxon>
        <taxon>Ecdysozoa</taxon>
        <taxon>Arthropoda</taxon>
        <taxon>Hexapoda</taxon>
        <taxon>Insecta</taxon>
        <taxon>Pterygota</taxon>
        <taxon>Neoptera</taxon>
        <taxon>Endopterygota</taxon>
        <taxon>Diptera</taxon>
        <taxon>Brachycera</taxon>
        <taxon>Muscomorpha</taxon>
        <taxon>Tephritoidea</taxon>
        <taxon>Tephritidae</taxon>
        <taxon>Bactrocera</taxon>
        <taxon>Bactrocera</taxon>
    </lineage>
</organism>
<keyword evidence="2" id="KW-0472">Membrane</keyword>
<dbReference type="GO" id="GO:0005778">
    <property type="term" value="C:peroxisomal membrane"/>
    <property type="evidence" value="ECO:0007669"/>
    <property type="project" value="UniProtKB-SubCell"/>
</dbReference>
<name>A0A034WG78_BACDO</name>
<keyword evidence="3" id="KW-0576">Peroxisome</keyword>
<sequence>MSLDKLVLLNSQTAGRDKIARLVQYASRALWDSLESVDASPALADSFKTVEYILSTFRKLLRFGRCVDIFYSSLRTIHYPDLTIRVTLTLSKLSQSLFLLADHFMWLARTGLFKGINTNRWGKFANKYWLLSIIMNLCRDVYEIFQLIDLHKAGSKSGITRASPKISPLSVNSLRDFNRLALHSYALVLGHKDVAVDTVKNLCDLFIPLTALGYTRLSPRTIGLLGAISSAAGLWALLEPTAKLTPA</sequence>
<evidence type="ECO:0000256" key="4">
    <source>
        <dbReference type="ARBA" id="ARBA00046271"/>
    </source>
</evidence>
<gene>
    <name evidence="5" type="primary">PX11B</name>
</gene>
<keyword evidence="1" id="KW-0962">Peroxisome biogenesis</keyword>
<protein>
    <submittedName>
        <fullName evidence="5">Peroxisomal membrane protein 11B</fullName>
    </submittedName>
</protein>
<dbReference type="RefSeq" id="XP_011208758.2">
    <property type="nucleotide sequence ID" value="XM_011210456.4"/>
</dbReference>
<dbReference type="CTD" id="36758"/>
<evidence type="ECO:0000313" key="5">
    <source>
        <dbReference type="EMBL" id="JAC53145.1"/>
    </source>
</evidence>
<dbReference type="PANTHER" id="PTHR12652">
    <property type="entry name" value="PEROXISOMAL BIOGENESIS FACTOR 11"/>
    <property type="match status" value="1"/>
</dbReference>
<dbReference type="EMBL" id="GAKP01005807">
    <property type="protein sequence ID" value="JAC53145.1"/>
    <property type="molecule type" value="Transcribed_RNA"/>
</dbReference>
<dbReference type="GeneID" id="105229945"/>
<accession>A0A034WG78</accession>
<evidence type="ECO:0000256" key="2">
    <source>
        <dbReference type="ARBA" id="ARBA00023136"/>
    </source>
</evidence>
<dbReference type="Pfam" id="PF05648">
    <property type="entry name" value="PEX11"/>
    <property type="match status" value="1"/>
</dbReference>
<dbReference type="OrthoDB" id="411017at2759"/>